<protein>
    <submittedName>
        <fullName evidence="2">Heterokaryon incompatibility protein-domain-containing protein</fullName>
    </submittedName>
</protein>
<dbReference type="Proteomes" id="UP001172155">
    <property type="component" value="Unassembled WGS sequence"/>
</dbReference>
<evidence type="ECO:0000313" key="3">
    <source>
        <dbReference type="Proteomes" id="UP001172155"/>
    </source>
</evidence>
<name>A0AA40F3V1_9PEZI</name>
<sequence length="475" mass="52573">ALSLAKSWLENCKASHTTCAAVSPFTPTRLLYISTNTLVLHEPPPPATPYAALSHRWSTSTASVILTLANFPDRVTLGIRIADIPPLMRDAVHAVRAFGLEWVWIDSLCIVQDSVEDWKREAGMMAGVYMGAEVTVAATGWLNGVGVADGEDEGQWPLLGRGWVYQEQWLSRRMAHFTKKEVVWVCKRAMACECGWYRFGVKREGVVEDEETRPREWKEIVEEYSEREFTRITDRLPALAGIATIHAAATTPGRYLCGLWDQDLPGALFWHPKNGVPVSPRPDGAIPTWSWASTAGPVQFQYADDESAKTKVLSINMTYSGVDVMGDVVEAEIRVSGPVVDAISYHGGMWKQVLDRGGNSWGEESLERNGGLRIGGKLITFAPDYALGTDNESFVPDEASVVCLLLSSSSLGSWDPDHPETNEEVQFASGLVLRCVSEEQGRYQRIGHFEGWELDDGFELDAFDTLAQVRHLVLV</sequence>
<dbReference type="PANTHER" id="PTHR33112">
    <property type="entry name" value="DOMAIN PROTEIN, PUTATIVE-RELATED"/>
    <property type="match status" value="1"/>
</dbReference>
<dbReference type="AlphaFoldDB" id="A0AA40F3V1"/>
<accession>A0AA40F3V1</accession>
<dbReference type="PANTHER" id="PTHR33112:SF9">
    <property type="entry name" value="HETEROKARYON INCOMPATIBILITY DOMAIN-CONTAINING PROTEIN"/>
    <property type="match status" value="1"/>
</dbReference>
<organism evidence="2 3">
    <name type="scientific">Schizothecium vesticola</name>
    <dbReference type="NCBI Taxonomy" id="314040"/>
    <lineage>
        <taxon>Eukaryota</taxon>
        <taxon>Fungi</taxon>
        <taxon>Dikarya</taxon>
        <taxon>Ascomycota</taxon>
        <taxon>Pezizomycotina</taxon>
        <taxon>Sordariomycetes</taxon>
        <taxon>Sordariomycetidae</taxon>
        <taxon>Sordariales</taxon>
        <taxon>Schizotheciaceae</taxon>
        <taxon>Schizothecium</taxon>
    </lineage>
</organism>
<feature type="domain" description="Heterokaryon incompatibility" evidence="1">
    <location>
        <begin position="50"/>
        <end position="140"/>
    </location>
</feature>
<comment type="caution">
    <text evidence="2">The sequence shown here is derived from an EMBL/GenBank/DDBJ whole genome shotgun (WGS) entry which is preliminary data.</text>
</comment>
<evidence type="ECO:0000259" key="1">
    <source>
        <dbReference type="Pfam" id="PF06985"/>
    </source>
</evidence>
<dbReference type="EMBL" id="JAUKUD010000002">
    <property type="protein sequence ID" value="KAK0750694.1"/>
    <property type="molecule type" value="Genomic_DNA"/>
</dbReference>
<dbReference type="Pfam" id="PF06985">
    <property type="entry name" value="HET"/>
    <property type="match status" value="1"/>
</dbReference>
<keyword evidence="3" id="KW-1185">Reference proteome</keyword>
<gene>
    <name evidence="2" type="ORF">B0T18DRAFT_455625</name>
</gene>
<proteinExistence type="predicted"/>
<evidence type="ECO:0000313" key="2">
    <source>
        <dbReference type="EMBL" id="KAK0750694.1"/>
    </source>
</evidence>
<reference evidence="2" key="1">
    <citation type="submission" date="2023-06" db="EMBL/GenBank/DDBJ databases">
        <title>Genome-scale phylogeny and comparative genomics of the fungal order Sordariales.</title>
        <authorList>
            <consortium name="Lawrence Berkeley National Laboratory"/>
            <person name="Hensen N."/>
            <person name="Bonometti L."/>
            <person name="Westerberg I."/>
            <person name="Brannstrom I.O."/>
            <person name="Guillou S."/>
            <person name="Cros-Aarteil S."/>
            <person name="Calhoun S."/>
            <person name="Haridas S."/>
            <person name="Kuo A."/>
            <person name="Mondo S."/>
            <person name="Pangilinan J."/>
            <person name="Riley R."/>
            <person name="LaButti K."/>
            <person name="Andreopoulos B."/>
            <person name="Lipzen A."/>
            <person name="Chen C."/>
            <person name="Yanf M."/>
            <person name="Daum C."/>
            <person name="Ng V."/>
            <person name="Clum A."/>
            <person name="Steindorff A."/>
            <person name="Ohm R."/>
            <person name="Martin F."/>
            <person name="Silar P."/>
            <person name="Natvig D."/>
            <person name="Lalanne C."/>
            <person name="Gautier V."/>
            <person name="Ament-velasquez S.L."/>
            <person name="Kruys A."/>
            <person name="Hutchinson M.I."/>
            <person name="Powell A.J."/>
            <person name="Barry K."/>
            <person name="Miller A.N."/>
            <person name="Grigoriev I.V."/>
            <person name="Debuchy R."/>
            <person name="Gladieux P."/>
            <person name="Thoren M.H."/>
            <person name="Johannesson H."/>
        </authorList>
    </citation>
    <scope>NUCLEOTIDE SEQUENCE</scope>
    <source>
        <strain evidence="2">SMH3187-1</strain>
    </source>
</reference>
<feature type="non-terminal residue" evidence="2">
    <location>
        <position position="475"/>
    </location>
</feature>
<dbReference type="InterPro" id="IPR010730">
    <property type="entry name" value="HET"/>
</dbReference>